<name>A0ABR4LWM5_9EURO</name>
<dbReference type="RefSeq" id="XP_070887878.1">
    <property type="nucleotide sequence ID" value="XM_071032662.1"/>
</dbReference>
<evidence type="ECO:0000256" key="1">
    <source>
        <dbReference type="SAM" id="SignalP"/>
    </source>
</evidence>
<protein>
    <submittedName>
        <fullName evidence="2">Uncharacterized protein</fullName>
    </submittedName>
</protein>
<comment type="caution">
    <text evidence="2">The sequence shown here is derived from an EMBL/GenBank/DDBJ whole genome shotgun (WGS) entry which is preliminary data.</text>
</comment>
<evidence type="ECO:0000313" key="2">
    <source>
        <dbReference type="EMBL" id="KAL2868899.1"/>
    </source>
</evidence>
<sequence length="177" mass="19775">MHLSTLNILTPAIWLTFLASMSTGIPIPTTLNTTGPLLNTTLPEVPAKSDALPDLSFDTEEPWIDPSTDEVSIKHTLHCYVGKPARYFPIFQGVFALRKRTGRPTVGPWKCGKVWCDQDVCINWCNDTNKRRSLPSYNNIADAVQVMLNECAPKNGRLSGQLDHPDHWRAVLHGHKC</sequence>
<proteinExistence type="predicted"/>
<dbReference type="GeneID" id="98147734"/>
<evidence type="ECO:0000313" key="3">
    <source>
        <dbReference type="Proteomes" id="UP001610432"/>
    </source>
</evidence>
<gene>
    <name evidence="2" type="ORF">BJX67DRAFT_379834</name>
</gene>
<dbReference type="PANTHER" id="PTHR35605:SF1">
    <property type="entry name" value="ECP2 EFFECTOR PROTEIN DOMAIN-CONTAINING PROTEIN-RELATED"/>
    <property type="match status" value="1"/>
</dbReference>
<dbReference type="PANTHER" id="PTHR35605">
    <property type="entry name" value="ECP2 EFFECTOR PROTEIN DOMAIN-CONTAINING PROTEIN-RELATED"/>
    <property type="match status" value="1"/>
</dbReference>
<keyword evidence="1" id="KW-0732">Signal</keyword>
<organism evidence="2 3">
    <name type="scientific">Aspergillus lucknowensis</name>
    <dbReference type="NCBI Taxonomy" id="176173"/>
    <lineage>
        <taxon>Eukaryota</taxon>
        <taxon>Fungi</taxon>
        <taxon>Dikarya</taxon>
        <taxon>Ascomycota</taxon>
        <taxon>Pezizomycotina</taxon>
        <taxon>Eurotiomycetes</taxon>
        <taxon>Eurotiomycetidae</taxon>
        <taxon>Eurotiales</taxon>
        <taxon>Aspergillaceae</taxon>
        <taxon>Aspergillus</taxon>
        <taxon>Aspergillus subgen. Nidulantes</taxon>
    </lineage>
</organism>
<feature type="chain" id="PRO_5047208573" evidence="1">
    <location>
        <begin position="25"/>
        <end position="177"/>
    </location>
</feature>
<keyword evidence="3" id="KW-1185">Reference proteome</keyword>
<accession>A0ABR4LWM5</accession>
<feature type="signal peptide" evidence="1">
    <location>
        <begin position="1"/>
        <end position="24"/>
    </location>
</feature>
<dbReference type="Proteomes" id="UP001610432">
    <property type="component" value="Unassembled WGS sequence"/>
</dbReference>
<reference evidence="2 3" key="1">
    <citation type="submission" date="2024-07" db="EMBL/GenBank/DDBJ databases">
        <title>Section-level genome sequencing and comparative genomics of Aspergillus sections Usti and Cavernicolus.</title>
        <authorList>
            <consortium name="Lawrence Berkeley National Laboratory"/>
            <person name="Nybo J.L."/>
            <person name="Vesth T.C."/>
            <person name="Theobald S."/>
            <person name="Frisvad J.C."/>
            <person name="Larsen T.O."/>
            <person name="Kjaerboelling I."/>
            <person name="Rothschild-Mancinelli K."/>
            <person name="Lyhne E.K."/>
            <person name="Kogle M.E."/>
            <person name="Barry K."/>
            <person name="Clum A."/>
            <person name="Na H."/>
            <person name="Ledsgaard L."/>
            <person name="Lin J."/>
            <person name="Lipzen A."/>
            <person name="Kuo A."/>
            <person name="Riley R."/>
            <person name="Mondo S."/>
            <person name="Labutti K."/>
            <person name="Haridas S."/>
            <person name="Pangalinan J."/>
            <person name="Salamov A.A."/>
            <person name="Simmons B.A."/>
            <person name="Magnuson J.K."/>
            <person name="Chen J."/>
            <person name="Drula E."/>
            <person name="Henrissat B."/>
            <person name="Wiebenga A."/>
            <person name="Lubbers R.J."/>
            <person name="Gomes A.C."/>
            <person name="Macurrencykelacurrency M.R."/>
            <person name="Stajich J."/>
            <person name="Grigoriev I.V."/>
            <person name="Mortensen U.H."/>
            <person name="De Vries R.P."/>
            <person name="Baker S.E."/>
            <person name="Andersen M.R."/>
        </authorList>
    </citation>
    <scope>NUCLEOTIDE SEQUENCE [LARGE SCALE GENOMIC DNA]</scope>
    <source>
        <strain evidence="2 3">CBS 449.75</strain>
    </source>
</reference>
<dbReference type="EMBL" id="JBFXLQ010000012">
    <property type="protein sequence ID" value="KAL2868899.1"/>
    <property type="molecule type" value="Genomic_DNA"/>
</dbReference>